<dbReference type="EMBL" id="LT594622">
    <property type="protein sequence ID" value="SBT86894.1"/>
    <property type="molecule type" value="Genomic_DNA"/>
</dbReference>
<reference evidence="4" key="1">
    <citation type="submission" date="2016-05" db="EMBL/GenBank/DDBJ databases">
        <authorList>
            <person name="Lavstsen T."/>
            <person name="Jespersen J.S."/>
        </authorList>
    </citation>
    <scope>NUCLEOTIDE SEQUENCE [LARGE SCALE GENOMIC DNA]</scope>
</reference>
<feature type="region of interest" description="Disordered" evidence="2">
    <location>
        <begin position="1642"/>
        <end position="1662"/>
    </location>
</feature>
<feature type="compositionally biased region" description="Basic and acidic residues" evidence="2">
    <location>
        <begin position="405"/>
        <end position="415"/>
    </location>
</feature>
<dbReference type="RefSeq" id="XP_028859977.1">
    <property type="nucleotide sequence ID" value="XM_029007977.1"/>
</dbReference>
<feature type="compositionally biased region" description="Basic and acidic residues" evidence="2">
    <location>
        <begin position="1642"/>
        <end position="1655"/>
    </location>
</feature>
<feature type="region of interest" description="Disordered" evidence="2">
    <location>
        <begin position="695"/>
        <end position="717"/>
    </location>
</feature>
<evidence type="ECO:0000313" key="4">
    <source>
        <dbReference type="EMBL" id="SBS93766.1"/>
    </source>
</evidence>
<dbReference type="EMBL" id="FLQW01002622">
    <property type="protein sequence ID" value="SBS93766.1"/>
    <property type="molecule type" value="Genomic_DNA"/>
</dbReference>
<keyword evidence="7" id="KW-1185">Reference proteome</keyword>
<evidence type="ECO:0000256" key="3">
    <source>
        <dbReference type="SAM" id="Phobius"/>
    </source>
</evidence>
<keyword evidence="1" id="KW-0175">Coiled coil</keyword>
<dbReference type="VEuPathDB" id="PlasmoDB:PmUG01_01018700"/>
<dbReference type="GeneID" id="39866339"/>
<feature type="compositionally biased region" description="Acidic residues" evidence="2">
    <location>
        <begin position="1536"/>
        <end position="1550"/>
    </location>
</feature>
<feature type="region of interest" description="Disordered" evidence="2">
    <location>
        <begin position="434"/>
        <end position="467"/>
    </location>
</feature>
<keyword evidence="3" id="KW-1133">Transmembrane helix</keyword>
<evidence type="ECO:0000313" key="7">
    <source>
        <dbReference type="Proteomes" id="UP000219813"/>
    </source>
</evidence>
<evidence type="ECO:0000313" key="5">
    <source>
        <dbReference type="EMBL" id="SBT86894.1"/>
    </source>
</evidence>
<feature type="compositionally biased region" description="Low complexity" evidence="2">
    <location>
        <begin position="1013"/>
        <end position="1023"/>
    </location>
</feature>
<gene>
    <name evidence="5" type="primary">PmUG01_01018700</name>
    <name evidence="4" type="ORF">PMALA_040860</name>
    <name evidence="5" type="ORF">PMUG01_01018700</name>
</gene>
<organism evidence="4 6">
    <name type="scientific">Plasmodium malariae</name>
    <dbReference type="NCBI Taxonomy" id="5858"/>
    <lineage>
        <taxon>Eukaryota</taxon>
        <taxon>Sar</taxon>
        <taxon>Alveolata</taxon>
        <taxon>Apicomplexa</taxon>
        <taxon>Aconoidasida</taxon>
        <taxon>Haemosporida</taxon>
        <taxon>Plasmodiidae</taxon>
        <taxon>Plasmodium</taxon>
        <taxon>Plasmodium (Plasmodium)</taxon>
    </lineage>
</organism>
<reference evidence="5 7" key="3">
    <citation type="submission" date="2016-06" db="EMBL/GenBank/DDBJ databases">
        <authorList>
            <consortium name="Pathogen Informatics"/>
        </authorList>
    </citation>
    <scope>NUCLEOTIDE SEQUENCE [LARGE SCALE GENOMIC DNA]</scope>
</reference>
<name>A0A1A8WPH9_PLAMA</name>
<sequence>MAYHLFKKLQRVSSKDSKPKNENKNEDINKWLKNIQDILSKNVVDNDSNESVDDNVINITDYLITINNIVKYTEQVKNRKIDYFDDENTVILLIKQFCKILNIIHVFEKLKRVDNVDHDDDGNKDDIKKKITILTKNNVWTLLEEIILNSSEVLNKIICLNKDMFHKKNIRIDCNKLKTYVNYLNTLFKETNNCDLLFSIFYFDFENSIFIIYELILLLQKIYIYDNINFYFYLYDNIIYCENTKSAYYYNLYSLKCFQILYHEHYSESNINAKEQNNFAQKIHEQYMLIISNLRKNKLHYVNYLNYPLNYSEDKLIYKNKNENYYINEQKEFNSISTNKKFRSFIFFDAEDEAIQKNLKKLEYTKRLYEFLVEYDSYSSSSLSSDVNVDTYNSVSRISGRNKGNKTEKDKKKNTSVELSSGYDYSTSSFVHNYGSGEKNGSKENKSKNSNLDNFENQSNTSNSSFENKNNESYCYCSSDISSNFITVDEEYEEYEEEKKKINKNNKVKYCEENIFLIMYRNNKVQNVRNNIDRLILNKGNFICKLLGIIASNEDAYLINEILVLFLLVSENNIEIKNIITYERIIETIIKIMKEEHYYLFKQIRELFFLYDDDKLDMCYVTKVCNFSNKGREQEKERGEKKNLSISCNIKREEQEDKFTLSHCKRNVEDPVDYPDKCEGKSTAIANAVDEFNMQGGSNGRSMSSLSKINSTEGSATSSGVPTSAVGVSAIGIGVVDQREKYGYSYTEGNIDKACIFHFTKCERSTNNNLEDDKNQMEIYLDNISINIDIKSSLLLLKCLIINSEFGPKYIFELNILEEFICVILNLYNIIIYVYNKSMLKYYNNSIFIITIFLDVLCCICKFRHKNSSSDVSLKQYFPIFQRAKFLECSFFFFFKFVYIYLYKDMVNSSRSRKRRSPLMRMNNEEENTQIKNEPLSNYEGMNESKIVDLNCVKNGNLHNDCNEEVRINVVSSAHLNSSNASSVHLNSNNARSVLLSSNNTSSKQFNMKKKGSSSSRNSSSSSRNIFKENEQIFEVFKNTNFVDLFNICCKFLFQDEQHCACFLLSSYSDNSTNGSSNANNGRNDNANNDGNNNNSRSYHFRNSSKKREEFDVHIEECNFIMACFRKDKYFYLEHVLTFYLKRLKQVKYIDMLLILFLYDKQYVIRKCIYEFFMCLCEKYVDISNYLNTVFFFEKSVFYYYIMHKIGRLKKSLYKIKKWHKNRSSNMVQDNSVSSKKIERREKFFLKYIACIKFIYQVLSLVTVHSNNSEKEEDNTIISNLYNFLKSVDLNFEEIIYYNMLYVHGYKGTGMYYIKKLNNESVKNILILQINMLLYRNRINNERHNFKYLINVINSKYLSKRMKCLICVYISIYLFLSKEERVKKELIKTIMEHDIFNIIYKLLNDFCKYNFFSKKFSCSTFVKCKDVYANIKNISEMKRKKYFFFYSTEKSLFFIHFIYSKLVHHDMLTYFFKQTKNHLTSLNHSLSSDKIYSKKKKSRSLEKSSKASISQRRGVFTHKGINRKFSSGENYIEVDPYLEESEDEEEDDDECKYSEEDSTSQYIEGLDSKGGSREVIRKVMGEVSGGGGKGRSQGISSGFSSGISAGISEYRSGVDSEEANIQRGEERKGRYLIRARLNNEGGKEDKNEQIKERKDRKGRNGAYHSRYYYDKKNTSEKKIRKGIIKEDIILMRNKLNEQELKHIEEKIYLNKIIEKKNDIINNILYSYLLLKEKLKKTEDENIVVKNTFSLWEKEQQVINSTDMNELQKDYIHLLKKFEKTNTEKTDLEGNIEKLIDLLIYLYDNVKGCRQYMQNLEDINLFKNKIRNEEHQPHNQYALPNDQQNHERVERNTYKGVNKEMNKEENRLNHVDVSVEENARVYNQFYVDSSQEMCAKENGAANRHMNDEVHATANQDMYAEAHAHANKNTYTEAYAPANQDMYIEAHTPTNQDMYAEVHAPVNQDMYIEAHTPTNQDMYAEVHAASQQQMYNELYFDTNRQKQNRISVISNRQVYNQIHLGENEEKHSPWYIDTRKHANHNIYTSASEQKNISVTSEINICANDERGKANDLNDVEETKQMHNSELADSHINEEFTK</sequence>
<feature type="region of interest" description="Disordered" evidence="2">
    <location>
        <begin position="1536"/>
        <end position="1569"/>
    </location>
</feature>
<dbReference type="OMA" id="MCIYMEK"/>
<dbReference type="KEGG" id="pmal:PMUG01_01018700"/>
<evidence type="ECO:0000256" key="1">
    <source>
        <dbReference type="SAM" id="Coils"/>
    </source>
</evidence>
<evidence type="ECO:0000256" key="2">
    <source>
        <dbReference type="SAM" id="MobiDB-lite"/>
    </source>
</evidence>
<feature type="region of interest" description="Disordered" evidence="2">
    <location>
        <begin position="1075"/>
        <end position="1100"/>
    </location>
</feature>
<keyword evidence="3" id="KW-0812">Transmembrane</keyword>
<feature type="transmembrane region" description="Helical" evidence="3">
    <location>
        <begin position="884"/>
        <end position="903"/>
    </location>
</feature>
<dbReference type="Proteomes" id="UP000219813">
    <property type="component" value="Chromosome 1"/>
</dbReference>
<evidence type="ECO:0000313" key="6">
    <source>
        <dbReference type="Proteomes" id="UP000078597"/>
    </source>
</evidence>
<feature type="compositionally biased region" description="Polar residues" evidence="2">
    <location>
        <begin position="700"/>
        <end position="717"/>
    </location>
</feature>
<reference evidence="6" key="2">
    <citation type="submission" date="2016-05" db="EMBL/GenBank/DDBJ databases">
        <authorList>
            <person name="Naeem Raeece"/>
        </authorList>
    </citation>
    <scope>NUCLEOTIDE SEQUENCE [LARGE SCALE GENOMIC DNA]</scope>
</reference>
<accession>A0A1A8WPH9</accession>
<feature type="region of interest" description="Disordered" evidence="2">
    <location>
        <begin position="999"/>
        <end position="1023"/>
    </location>
</feature>
<feature type="transmembrane region" description="Helical" evidence="3">
    <location>
        <begin position="816"/>
        <end position="836"/>
    </location>
</feature>
<protein>
    <submittedName>
        <fullName evidence="4">Uncharacterized protein</fullName>
    </submittedName>
</protein>
<feature type="compositionally biased region" description="Low complexity" evidence="2">
    <location>
        <begin position="1075"/>
        <end position="1098"/>
    </location>
</feature>
<proteinExistence type="predicted"/>
<feature type="coiled-coil region" evidence="1">
    <location>
        <begin position="485"/>
        <end position="512"/>
    </location>
</feature>
<keyword evidence="3" id="KW-0472">Membrane</keyword>
<feature type="region of interest" description="Disordered" evidence="2">
    <location>
        <begin position="396"/>
        <end position="419"/>
    </location>
</feature>
<dbReference type="OrthoDB" id="378493at2759"/>
<dbReference type="Proteomes" id="UP000078597">
    <property type="component" value="Unassembled WGS sequence"/>
</dbReference>